<dbReference type="PANTHER" id="PTHR43023:SF6">
    <property type="entry name" value="INTERMEMBRANE PHOSPHOLIPID TRANSPORT SYSTEM ATP-BINDING PROTEIN MLAF"/>
    <property type="match status" value="1"/>
</dbReference>
<keyword evidence="2" id="KW-0547">Nucleotide-binding</keyword>
<comment type="caution">
    <text evidence="5">The sequence shown here is derived from an EMBL/GenBank/DDBJ whole genome shotgun (WGS) entry which is preliminary data.</text>
</comment>
<evidence type="ECO:0000256" key="3">
    <source>
        <dbReference type="ARBA" id="ARBA00022840"/>
    </source>
</evidence>
<gene>
    <name evidence="5" type="ORF">DCW38_03740</name>
</gene>
<accession>A0A350H9Q8</accession>
<evidence type="ECO:0000259" key="4">
    <source>
        <dbReference type="PROSITE" id="PS50893"/>
    </source>
</evidence>
<dbReference type="GO" id="GO:0005524">
    <property type="term" value="F:ATP binding"/>
    <property type="evidence" value="ECO:0007669"/>
    <property type="project" value="UniProtKB-KW"/>
</dbReference>
<organism evidence="5 6">
    <name type="scientific">candidate division WOR-3 bacterium</name>
    <dbReference type="NCBI Taxonomy" id="2052148"/>
    <lineage>
        <taxon>Bacteria</taxon>
        <taxon>Bacteria division WOR-3</taxon>
    </lineage>
</organism>
<evidence type="ECO:0000313" key="6">
    <source>
        <dbReference type="Proteomes" id="UP000264062"/>
    </source>
</evidence>
<dbReference type="InterPro" id="IPR017871">
    <property type="entry name" value="ABC_transporter-like_CS"/>
</dbReference>
<proteinExistence type="predicted"/>
<dbReference type="SMART" id="SM00382">
    <property type="entry name" value="AAA"/>
    <property type="match status" value="1"/>
</dbReference>
<dbReference type="InterPro" id="IPR027417">
    <property type="entry name" value="P-loop_NTPase"/>
</dbReference>
<keyword evidence="3 5" id="KW-0067">ATP-binding</keyword>
<dbReference type="AlphaFoldDB" id="A0A350H9Q8"/>
<dbReference type="PROSITE" id="PS00211">
    <property type="entry name" value="ABC_TRANSPORTER_1"/>
    <property type="match status" value="1"/>
</dbReference>
<dbReference type="GO" id="GO:0016887">
    <property type="term" value="F:ATP hydrolysis activity"/>
    <property type="evidence" value="ECO:0007669"/>
    <property type="project" value="InterPro"/>
</dbReference>
<protein>
    <submittedName>
        <fullName evidence="5">ABC transporter ATP-binding protein</fullName>
    </submittedName>
</protein>
<evidence type="ECO:0000256" key="2">
    <source>
        <dbReference type="ARBA" id="ARBA00022741"/>
    </source>
</evidence>
<sequence length="243" mass="27385">MVKLTGVSKKFKDAGLYDINAFFPEKSVCTIIGRSGAGKSLLLRTILGLIRPDSGSVLIGGTDIYKVKYKQLKEVRSKFGVLFQNNALLDSMNVFENVSLPVVYRNPEMRYNDVRNLVKEKLKMAYLDDVTDKYINQLSGGMQKRVAIARALITDPEILFYDEPITGLDPLTADGIIDLIKNLYLTLKKTTIIITHDIRGFIDFTDYIMLIDSGETLFCGTKEDFMSFDHKIAKAYIKMAGRL</sequence>
<dbReference type="Pfam" id="PF00005">
    <property type="entry name" value="ABC_tran"/>
    <property type="match status" value="1"/>
</dbReference>
<dbReference type="Proteomes" id="UP000264062">
    <property type="component" value="Unassembled WGS sequence"/>
</dbReference>
<name>A0A350H9Q8_UNCW3</name>
<dbReference type="SUPFAM" id="SSF52540">
    <property type="entry name" value="P-loop containing nucleoside triphosphate hydrolases"/>
    <property type="match status" value="1"/>
</dbReference>
<reference evidence="5 6" key="1">
    <citation type="journal article" date="2018" name="Nat. Biotechnol.">
        <title>A standardized bacterial taxonomy based on genome phylogeny substantially revises the tree of life.</title>
        <authorList>
            <person name="Parks D.H."/>
            <person name="Chuvochina M."/>
            <person name="Waite D.W."/>
            <person name="Rinke C."/>
            <person name="Skarshewski A."/>
            <person name="Chaumeil P.A."/>
            <person name="Hugenholtz P."/>
        </authorList>
    </citation>
    <scope>NUCLEOTIDE SEQUENCE [LARGE SCALE GENOMIC DNA]</scope>
    <source>
        <strain evidence="5">UBA9956</strain>
    </source>
</reference>
<dbReference type="InterPro" id="IPR003593">
    <property type="entry name" value="AAA+_ATPase"/>
</dbReference>
<dbReference type="InterPro" id="IPR003439">
    <property type="entry name" value="ABC_transporter-like_ATP-bd"/>
</dbReference>
<keyword evidence="1" id="KW-0813">Transport</keyword>
<dbReference type="PANTHER" id="PTHR43023">
    <property type="entry name" value="PROTEIN TRIGALACTOSYLDIACYLGLYCEROL 3, CHLOROPLASTIC"/>
    <property type="match status" value="1"/>
</dbReference>
<evidence type="ECO:0000256" key="1">
    <source>
        <dbReference type="ARBA" id="ARBA00022448"/>
    </source>
</evidence>
<dbReference type="PROSITE" id="PS50893">
    <property type="entry name" value="ABC_TRANSPORTER_2"/>
    <property type="match status" value="1"/>
</dbReference>
<feature type="domain" description="ABC transporter" evidence="4">
    <location>
        <begin position="2"/>
        <end position="238"/>
    </location>
</feature>
<dbReference type="Gene3D" id="3.40.50.300">
    <property type="entry name" value="P-loop containing nucleotide triphosphate hydrolases"/>
    <property type="match status" value="1"/>
</dbReference>
<evidence type="ECO:0000313" key="5">
    <source>
        <dbReference type="EMBL" id="HAV92274.1"/>
    </source>
</evidence>
<dbReference type="EMBL" id="DMZY01000111">
    <property type="protein sequence ID" value="HAV92274.1"/>
    <property type="molecule type" value="Genomic_DNA"/>
</dbReference>